<name>A0A6J5NP48_9CAUD</name>
<sequence>MAKKKHSSWKNLEDYRKGKSPLENAVMQHPEEGSDGKSVYDFMKGEIKRKLWVIPYHKFKKGDK</sequence>
<feature type="region of interest" description="Disordered" evidence="1">
    <location>
        <begin position="1"/>
        <end position="38"/>
    </location>
</feature>
<dbReference type="EMBL" id="LR796670">
    <property type="protein sequence ID" value="CAB4159526.1"/>
    <property type="molecule type" value="Genomic_DNA"/>
</dbReference>
<reference evidence="2" key="1">
    <citation type="submission" date="2020-04" db="EMBL/GenBank/DDBJ databases">
        <authorList>
            <person name="Chiriac C."/>
            <person name="Salcher M."/>
            <person name="Ghai R."/>
            <person name="Kavagutti S V."/>
        </authorList>
    </citation>
    <scope>NUCLEOTIDE SEQUENCE</scope>
</reference>
<gene>
    <name evidence="2" type="ORF">UFOVP699_262</name>
</gene>
<evidence type="ECO:0000313" key="2">
    <source>
        <dbReference type="EMBL" id="CAB4159526.1"/>
    </source>
</evidence>
<protein>
    <submittedName>
        <fullName evidence="2">Uncharacterized protein</fullName>
    </submittedName>
</protein>
<organism evidence="2">
    <name type="scientific">uncultured Caudovirales phage</name>
    <dbReference type="NCBI Taxonomy" id="2100421"/>
    <lineage>
        <taxon>Viruses</taxon>
        <taxon>Duplodnaviria</taxon>
        <taxon>Heunggongvirae</taxon>
        <taxon>Uroviricota</taxon>
        <taxon>Caudoviricetes</taxon>
        <taxon>Peduoviridae</taxon>
        <taxon>Maltschvirus</taxon>
        <taxon>Maltschvirus maltsch</taxon>
    </lineage>
</organism>
<proteinExistence type="predicted"/>
<evidence type="ECO:0000256" key="1">
    <source>
        <dbReference type="SAM" id="MobiDB-lite"/>
    </source>
</evidence>
<accession>A0A6J5NP48</accession>